<dbReference type="Proteomes" id="UP000315010">
    <property type="component" value="Unassembled WGS sequence"/>
</dbReference>
<keyword evidence="7" id="KW-0436">Ligase</keyword>
<comment type="caution">
    <text evidence="7">The sequence shown here is derived from an EMBL/GenBank/DDBJ whole genome shotgun (WGS) entry which is preliminary data.</text>
</comment>
<keyword evidence="8" id="KW-1185">Reference proteome</keyword>
<feature type="transmembrane region" description="Helical" evidence="5">
    <location>
        <begin position="165"/>
        <end position="183"/>
    </location>
</feature>
<evidence type="ECO:0000256" key="2">
    <source>
        <dbReference type="ARBA" id="ARBA00022692"/>
    </source>
</evidence>
<evidence type="ECO:0000313" key="8">
    <source>
        <dbReference type="Proteomes" id="UP000315010"/>
    </source>
</evidence>
<feature type="transmembrane region" description="Helical" evidence="5">
    <location>
        <begin position="107"/>
        <end position="130"/>
    </location>
</feature>
<feature type="transmembrane region" description="Helical" evidence="5">
    <location>
        <begin position="293"/>
        <end position="311"/>
    </location>
</feature>
<protein>
    <submittedName>
        <fullName evidence="7">O-Antigen ligase</fullName>
    </submittedName>
</protein>
<feature type="domain" description="O-antigen ligase-related" evidence="6">
    <location>
        <begin position="256"/>
        <end position="389"/>
    </location>
</feature>
<sequence length="484" mass="53022">MVTLTLLAQFAILYVLIVFVWRLPILFRLLLGLIITWPTLGLYGELPLPAGIPDLNFQRGYVAVLVLGYFMSVVLEKRQSAKSPIDQTEAPRDVGVPHFYQDVSPTFPIWVAAYVGLKAVSVVNGLVFGTGGSTSITGYIETTLIAVVAYFLVKRFVDSRERLMWLLGAIILSALIILGTGVYERVLNLDESIFPVSAHNEAGNTRTMDVPGGRAAGVIGNSAVFGGLMGMSLLATLCIGVNAKKTWLKISLGCIAMILAYGVFVCFTRSAWLSVAIALGFSQFYFNGLWKLTVPIGFVVTFALLIVWGSLAKSDVVQGRLLNQETVTGRVERFVWSWQRFLERPIIGRGPGSLNKLMQAEYSEDGFDTSHNTYMTMMVDNGGLVFICFWGVVFGWLSKAKSILLLQDRKSIFFTSAAFERSVVAAMVGCITIYLLAGMSLEISYFSYYTVMFWIAGAVIERMVGATGTTSEKTALEGTASADR</sequence>
<dbReference type="OrthoDB" id="5243524at2"/>
<feature type="transmembrane region" description="Helical" evidence="5">
    <location>
        <begin position="12"/>
        <end position="37"/>
    </location>
</feature>
<keyword evidence="4 5" id="KW-0472">Membrane</keyword>
<evidence type="ECO:0000259" key="6">
    <source>
        <dbReference type="Pfam" id="PF04932"/>
    </source>
</evidence>
<gene>
    <name evidence="7" type="ORF">CA13_35780</name>
</gene>
<evidence type="ECO:0000256" key="5">
    <source>
        <dbReference type="SAM" id="Phobius"/>
    </source>
</evidence>
<feature type="transmembrane region" description="Helical" evidence="5">
    <location>
        <begin position="418"/>
        <end position="437"/>
    </location>
</feature>
<keyword evidence="2 5" id="KW-0812">Transmembrane</keyword>
<feature type="transmembrane region" description="Helical" evidence="5">
    <location>
        <begin position="136"/>
        <end position="153"/>
    </location>
</feature>
<dbReference type="EMBL" id="SJPJ01000001">
    <property type="protein sequence ID" value="TWT82117.1"/>
    <property type="molecule type" value="Genomic_DNA"/>
</dbReference>
<dbReference type="PANTHER" id="PTHR37422:SF23">
    <property type="entry name" value="TEICHURONIC ACID BIOSYNTHESIS PROTEIN TUAE"/>
    <property type="match status" value="1"/>
</dbReference>
<evidence type="ECO:0000256" key="1">
    <source>
        <dbReference type="ARBA" id="ARBA00004141"/>
    </source>
</evidence>
<name>A0A5C5Z503_9BACT</name>
<dbReference type="RefSeq" id="WP_146398416.1">
    <property type="nucleotide sequence ID" value="NZ_SJPJ01000001.1"/>
</dbReference>
<dbReference type="AlphaFoldDB" id="A0A5C5Z503"/>
<comment type="subcellular location">
    <subcellularLocation>
        <location evidence="1">Membrane</location>
        <topology evidence="1">Multi-pass membrane protein</topology>
    </subcellularLocation>
</comment>
<dbReference type="GO" id="GO:0016020">
    <property type="term" value="C:membrane"/>
    <property type="evidence" value="ECO:0007669"/>
    <property type="project" value="UniProtKB-SubCell"/>
</dbReference>
<evidence type="ECO:0000256" key="4">
    <source>
        <dbReference type="ARBA" id="ARBA00023136"/>
    </source>
</evidence>
<dbReference type="InterPro" id="IPR051533">
    <property type="entry name" value="WaaL-like"/>
</dbReference>
<dbReference type="PANTHER" id="PTHR37422">
    <property type="entry name" value="TEICHURONIC ACID BIOSYNTHESIS PROTEIN TUAE"/>
    <property type="match status" value="1"/>
</dbReference>
<feature type="transmembrane region" description="Helical" evidence="5">
    <location>
        <begin position="218"/>
        <end position="239"/>
    </location>
</feature>
<feature type="transmembrane region" description="Helical" evidence="5">
    <location>
        <begin position="374"/>
        <end position="397"/>
    </location>
</feature>
<organism evidence="7 8">
    <name type="scientific">Novipirellula herctigrandis</name>
    <dbReference type="NCBI Taxonomy" id="2527986"/>
    <lineage>
        <taxon>Bacteria</taxon>
        <taxon>Pseudomonadati</taxon>
        <taxon>Planctomycetota</taxon>
        <taxon>Planctomycetia</taxon>
        <taxon>Pirellulales</taxon>
        <taxon>Pirellulaceae</taxon>
        <taxon>Novipirellula</taxon>
    </lineage>
</organism>
<dbReference type="GO" id="GO:0016874">
    <property type="term" value="F:ligase activity"/>
    <property type="evidence" value="ECO:0007669"/>
    <property type="project" value="UniProtKB-KW"/>
</dbReference>
<dbReference type="Pfam" id="PF04932">
    <property type="entry name" value="Wzy_C"/>
    <property type="match status" value="1"/>
</dbReference>
<feature type="transmembrane region" description="Helical" evidence="5">
    <location>
        <begin position="57"/>
        <end position="75"/>
    </location>
</feature>
<feature type="transmembrane region" description="Helical" evidence="5">
    <location>
        <begin position="246"/>
        <end position="264"/>
    </location>
</feature>
<evidence type="ECO:0000313" key="7">
    <source>
        <dbReference type="EMBL" id="TWT82117.1"/>
    </source>
</evidence>
<reference evidence="7 8" key="1">
    <citation type="submission" date="2019-02" db="EMBL/GenBank/DDBJ databases">
        <title>Deep-cultivation of Planctomycetes and their phenomic and genomic characterization uncovers novel biology.</title>
        <authorList>
            <person name="Wiegand S."/>
            <person name="Jogler M."/>
            <person name="Boedeker C."/>
            <person name="Pinto D."/>
            <person name="Vollmers J."/>
            <person name="Rivas-Marin E."/>
            <person name="Kohn T."/>
            <person name="Peeters S.H."/>
            <person name="Heuer A."/>
            <person name="Rast P."/>
            <person name="Oberbeckmann S."/>
            <person name="Bunk B."/>
            <person name="Jeske O."/>
            <person name="Meyerdierks A."/>
            <person name="Storesund J.E."/>
            <person name="Kallscheuer N."/>
            <person name="Luecker S."/>
            <person name="Lage O.M."/>
            <person name="Pohl T."/>
            <person name="Merkel B.J."/>
            <person name="Hornburger P."/>
            <person name="Mueller R.-W."/>
            <person name="Bruemmer F."/>
            <person name="Labrenz M."/>
            <person name="Spormann A.M."/>
            <person name="Op Den Camp H."/>
            <person name="Overmann J."/>
            <person name="Amann R."/>
            <person name="Jetten M.S.M."/>
            <person name="Mascher T."/>
            <person name="Medema M.H."/>
            <person name="Devos D.P."/>
            <person name="Kaster A.-K."/>
            <person name="Ovreas L."/>
            <person name="Rohde M."/>
            <person name="Galperin M.Y."/>
            <person name="Jogler C."/>
        </authorList>
    </citation>
    <scope>NUCLEOTIDE SEQUENCE [LARGE SCALE GENOMIC DNA]</scope>
    <source>
        <strain evidence="7 8">CA13</strain>
    </source>
</reference>
<dbReference type="InterPro" id="IPR007016">
    <property type="entry name" value="O-antigen_ligase-rel_domated"/>
</dbReference>
<keyword evidence="3 5" id="KW-1133">Transmembrane helix</keyword>
<proteinExistence type="predicted"/>
<accession>A0A5C5Z503</accession>
<evidence type="ECO:0000256" key="3">
    <source>
        <dbReference type="ARBA" id="ARBA00022989"/>
    </source>
</evidence>